<dbReference type="NCBIfam" id="TIGR00758">
    <property type="entry name" value="UDG_fam4"/>
    <property type="match status" value="1"/>
</dbReference>
<dbReference type="GO" id="GO:0051539">
    <property type="term" value="F:4 iron, 4 sulfur cluster binding"/>
    <property type="evidence" value="ECO:0007669"/>
    <property type="project" value="UniProtKB-KW"/>
</dbReference>
<evidence type="ECO:0000256" key="3">
    <source>
        <dbReference type="ARBA" id="ARBA00012030"/>
    </source>
</evidence>
<evidence type="ECO:0000256" key="5">
    <source>
        <dbReference type="ARBA" id="ARBA00022485"/>
    </source>
</evidence>
<evidence type="ECO:0000313" key="13">
    <source>
        <dbReference type="EMBL" id="VAX28376.1"/>
    </source>
</evidence>
<dbReference type="CDD" id="cd10030">
    <property type="entry name" value="UDG-F4_TTUDGA_SPO1dp_like"/>
    <property type="match status" value="1"/>
</dbReference>
<organism evidence="13">
    <name type="scientific">hydrothermal vent metagenome</name>
    <dbReference type="NCBI Taxonomy" id="652676"/>
    <lineage>
        <taxon>unclassified sequences</taxon>
        <taxon>metagenomes</taxon>
        <taxon>ecological metagenomes</taxon>
    </lineage>
</organism>
<dbReference type="GO" id="GO:0006281">
    <property type="term" value="P:DNA repair"/>
    <property type="evidence" value="ECO:0007669"/>
    <property type="project" value="UniProtKB-KW"/>
</dbReference>
<dbReference type="SMART" id="SM00986">
    <property type="entry name" value="UDG"/>
    <property type="match status" value="1"/>
</dbReference>
<keyword evidence="11" id="KW-0234">DNA repair</keyword>
<evidence type="ECO:0000256" key="11">
    <source>
        <dbReference type="ARBA" id="ARBA00023204"/>
    </source>
</evidence>
<dbReference type="GO" id="GO:0004844">
    <property type="term" value="F:uracil DNA N-glycosylase activity"/>
    <property type="evidence" value="ECO:0007669"/>
    <property type="project" value="UniProtKB-EC"/>
</dbReference>
<evidence type="ECO:0000256" key="4">
    <source>
        <dbReference type="ARBA" id="ARBA00019403"/>
    </source>
</evidence>
<dbReference type="InterPro" id="IPR036895">
    <property type="entry name" value="Uracil-DNA_glycosylase-like_sf"/>
</dbReference>
<dbReference type="GO" id="GO:0046872">
    <property type="term" value="F:metal ion binding"/>
    <property type="evidence" value="ECO:0007669"/>
    <property type="project" value="UniProtKB-KW"/>
</dbReference>
<evidence type="ECO:0000256" key="6">
    <source>
        <dbReference type="ARBA" id="ARBA00022723"/>
    </source>
</evidence>
<gene>
    <name evidence="13" type="ORF">MNBD_NITROSPIRAE03-1731</name>
</gene>
<keyword evidence="13" id="KW-0326">Glycosidase</keyword>
<evidence type="ECO:0000256" key="10">
    <source>
        <dbReference type="ARBA" id="ARBA00023014"/>
    </source>
</evidence>
<keyword evidence="5" id="KW-0004">4Fe-4S</keyword>
<keyword evidence="7" id="KW-0227">DNA damage</keyword>
<reference evidence="13" key="1">
    <citation type="submission" date="2018-06" db="EMBL/GenBank/DDBJ databases">
        <authorList>
            <person name="Zhirakovskaya E."/>
        </authorList>
    </citation>
    <scope>NUCLEOTIDE SEQUENCE</scope>
</reference>
<keyword evidence="9" id="KW-0408">Iron</keyword>
<dbReference type="SMART" id="SM00987">
    <property type="entry name" value="UreE_C"/>
    <property type="match status" value="1"/>
</dbReference>
<evidence type="ECO:0000256" key="2">
    <source>
        <dbReference type="ARBA" id="ARBA00006521"/>
    </source>
</evidence>
<sequence>MRDIDISQLGMLFRFYEALGFDRLAVDIPETASNGGDCLHKEEALKRLRAETGDCRRCRLSEGRTNLVFGEGNPDAGLMFVGEAPGEQEDRQGRPFVGKAGELLTRLIEKMGFSRDEVYIANTVKCRPPDNRNPMEDEIKTCMPFLEKQIGIIEPAVIMTLGSVATKALLGDIGSISRVRGKTCRYRGVPVVPTFHPSYLLRNPKSKWLTWNDAQVVLKLLES</sequence>
<accession>A0A3B1CD00</accession>
<keyword evidence="6" id="KW-0479">Metal-binding</keyword>
<comment type="catalytic activity">
    <reaction evidence="1">
        <text>Hydrolyzes single-stranded DNA or mismatched double-stranded DNA and polynucleotides, releasing free uracil.</text>
        <dbReference type="EC" id="3.2.2.27"/>
    </reaction>
</comment>
<dbReference type="Pfam" id="PF03167">
    <property type="entry name" value="UDG"/>
    <property type="match status" value="1"/>
</dbReference>
<feature type="domain" description="Uracil-DNA glycosylase-like" evidence="12">
    <location>
        <begin position="69"/>
        <end position="215"/>
    </location>
</feature>
<dbReference type="EMBL" id="UOGI01000022">
    <property type="protein sequence ID" value="VAX28376.1"/>
    <property type="molecule type" value="Genomic_DNA"/>
</dbReference>
<comment type="similarity">
    <text evidence="2">Belongs to the uracil-DNA glycosylase (UDG) superfamily. Type 4 (UDGa) family.</text>
</comment>
<name>A0A3B1CD00_9ZZZZ</name>
<dbReference type="Gene3D" id="3.40.470.10">
    <property type="entry name" value="Uracil-DNA glycosylase-like domain"/>
    <property type="match status" value="1"/>
</dbReference>
<evidence type="ECO:0000256" key="9">
    <source>
        <dbReference type="ARBA" id="ARBA00023004"/>
    </source>
</evidence>
<evidence type="ECO:0000256" key="1">
    <source>
        <dbReference type="ARBA" id="ARBA00001400"/>
    </source>
</evidence>
<dbReference type="AlphaFoldDB" id="A0A3B1CD00"/>
<evidence type="ECO:0000259" key="12">
    <source>
        <dbReference type="SMART" id="SM00986"/>
    </source>
</evidence>
<evidence type="ECO:0000256" key="8">
    <source>
        <dbReference type="ARBA" id="ARBA00022801"/>
    </source>
</evidence>
<dbReference type="PANTHER" id="PTHR33693:SF1">
    <property type="entry name" value="TYPE-4 URACIL-DNA GLYCOSYLASE"/>
    <property type="match status" value="1"/>
</dbReference>
<dbReference type="PANTHER" id="PTHR33693">
    <property type="entry name" value="TYPE-5 URACIL-DNA GLYCOSYLASE"/>
    <property type="match status" value="1"/>
</dbReference>
<evidence type="ECO:0000256" key="7">
    <source>
        <dbReference type="ARBA" id="ARBA00022763"/>
    </source>
</evidence>
<dbReference type="InterPro" id="IPR051536">
    <property type="entry name" value="UDG_Type-4/5"/>
</dbReference>
<dbReference type="InterPro" id="IPR005273">
    <property type="entry name" value="Ura-DNA_glyco_family4"/>
</dbReference>
<dbReference type="InterPro" id="IPR005122">
    <property type="entry name" value="Uracil-DNA_glycosylase-like"/>
</dbReference>
<keyword evidence="10" id="KW-0411">Iron-sulfur</keyword>
<keyword evidence="8 13" id="KW-0378">Hydrolase</keyword>
<proteinExistence type="inferred from homology"/>
<protein>
    <recommendedName>
        <fullName evidence="4">Type-4 uracil-DNA glycosylase</fullName>
        <ecNumber evidence="3">3.2.2.27</ecNumber>
    </recommendedName>
</protein>
<dbReference type="EC" id="3.2.2.27" evidence="3"/>
<dbReference type="SUPFAM" id="SSF52141">
    <property type="entry name" value="Uracil-DNA glycosylase-like"/>
    <property type="match status" value="1"/>
</dbReference>